<accession>A0A3M8T8F9</accession>
<comment type="catalytic activity">
    <reaction evidence="4">
        <text>holo-[ACP] + malonyl-CoA = malonyl-[ACP] + CoA</text>
        <dbReference type="Rhea" id="RHEA:41792"/>
        <dbReference type="Rhea" id="RHEA-COMP:9623"/>
        <dbReference type="Rhea" id="RHEA-COMP:9685"/>
        <dbReference type="ChEBI" id="CHEBI:57287"/>
        <dbReference type="ChEBI" id="CHEBI:57384"/>
        <dbReference type="ChEBI" id="CHEBI:64479"/>
        <dbReference type="ChEBI" id="CHEBI:78449"/>
        <dbReference type="EC" id="2.3.1.39"/>
    </reaction>
</comment>
<keyword evidence="3" id="KW-0012">Acyltransferase</keyword>
<dbReference type="SMART" id="SM00827">
    <property type="entry name" value="PKS_AT"/>
    <property type="match status" value="1"/>
</dbReference>
<dbReference type="Gene3D" id="3.40.366.10">
    <property type="entry name" value="Malonyl-Coenzyme A Acyl Carrier Protein, domain 2"/>
    <property type="match status" value="1"/>
</dbReference>
<evidence type="ECO:0000256" key="3">
    <source>
        <dbReference type="ARBA" id="ARBA00023315"/>
    </source>
</evidence>
<evidence type="ECO:0000259" key="5">
    <source>
        <dbReference type="SMART" id="SM00827"/>
    </source>
</evidence>
<dbReference type="RefSeq" id="WP_123107322.1">
    <property type="nucleotide sequence ID" value="NZ_RIBZ01000809.1"/>
</dbReference>
<dbReference type="GO" id="GO:0006633">
    <property type="term" value="P:fatty acid biosynthetic process"/>
    <property type="evidence" value="ECO:0007669"/>
    <property type="project" value="TreeGrafter"/>
</dbReference>
<keyword evidence="7" id="KW-1185">Reference proteome</keyword>
<dbReference type="GO" id="GO:0004314">
    <property type="term" value="F:[acyl-carrier-protein] S-malonyltransferase activity"/>
    <property type="evidence" value="ECO:0007669"/>
    <property type="project" value="UniProtKB-EC"/>
</dbReference>
<name>A0A3M8T8F9_9ACTN</name>
<dbReference type="Proteomes" id="UP000275401">
    <property type="component" value="Unassembled WGS sequence"/>
</dbReference>
<evidence type="ECO:0000256" key="1">
    <source>
        <dbReference type="ARBA" id="ARBA00013258"/>
    </source>
</evidence>
<dbReference type="InterPro" id="IPR049416">
    <property type="entry name" value="VinK-like_small"/>
</dbReference>
<feature type="domain" description="Malonyl-CoA:ACP transacylase (MAT)" evidence="5">
    <location>
        <begin position="5"/>
        <end position="282"/>
    </location>
</feature>
<dbReference type="InterPro" id="IPR016035">
    <property type="entry name" value="Acyl_Trfase/lysoPLipase"/>
</dbReference>
<dbReference type="InterPro" id="IPR050858">
    <property type="entry name" value="Mal-CoA-ACP_Trans/PKS_FabD"/>
</dbReference>
<dbReference type="Pfam" id="PF21124">
    <property type="entry name" value="VinK_C"/>
    <property type="match status" value="1"/>
</dbReference>
<dbReference type="Gene3D" id="3.30.70.250">
    <property type="entry name" value="Malonyl-CoA ACP transacylase, ACP-binding"/>
    <property type="match status" value="1"/>
</dbReference>
<keyword evidence="2 6" id="KW-0808">Transferase</keyword>
<dbReference type="GO" id="GO:0005829">
    <property type="term" value="C:cytosol"/>
    <property type="evidence" value="ECO:0007669"/>
    <property type="project" value="TreeGrafter"/>
</dbReference>
<comment type="caution">
    <text evidence="6">The sequence shown here is derived from an EMBL/GenBank/DDBJ whole genome shotgun (WGS) entry which is preliminary data.</text>
</comment>
<dbReference type="InterPro" id="IPR001227">
    <property type="entry name" value="Ac_transferase_dom_sf"/>
</dbReference>
<sequence length="313" mass="34055">MSAIVFPGIGPTRFADSARFLAVHPVARRLVAEADRALGYSLIDRYREAEARGDQGAFPEPARVAFLVSCLALAEWTVAEHGVTPVACAGASFGGTAAAVFAGALPFAEAVAMTAEQGRLVDAYFAREHRDLVAQSFARVPPDQLAEIRAELDARGEWNEVACHVDRDFHMLSVREEMVDWLQRRLKAVGGLPLYVMRPPMHSAVFGALREQIEAEVAAAVPFRDPEIPVVSDHDGSLVRTGAGVRTLLLDAVTRTVRWPSVVGTLKELGARRVHVTGQDGLWGRVDVMTEAFEVVAVRPETAMRPRRRSAIA</sequence>
<gene>
    <name evidence="6" type="ORF">EEJ42_41570</name>
</gene>
<evidence type="ECO:0000313" key="6">
    <source>
        <dbReference type="EMBL" id="RNF88096.1"/>
    </source>
</evidence>
<evidence type="ECO:0000256" key="4">
    <source>
        <dbReference type="ARBA" id="ARBA00048462"/>
    </source>
</evidence>
<organism evidence="6 7">
    <name type="scientific">Streptomyces botrytidirepellens</name>
    <dbReference type="NCBI Taxonomy" id="2486417"/>
    <lineage>
        <taxon>Bacteria</taxon>
        <taxon>Bacillati</taxon>
        <taxon>Actinomycetota</taxon>
        <taxon>Actinomycetes</taxon>
        <taxon>Kitasatosporales</taxon>
        <taxon>Streptomycetaceae</taxon>
        <taxon>Streptomyces</taxon>
    </lineage>
</organism>
<protein>
    <recommendedName>
        <fullName evidence="1">[acyl-carrier-protein] S-malonyltransferase</fullName>
        <ecNumber evidence="1">2.3.1.39</ecNumber>
    </recommendedName>
</protein>
<dbReference type="AlphaFoldDB" id="A0A3M8T8F9"/>
<dbReference type="SUPFAM" id="SSF52151">
    <property type="entry name" value="FabD/lysophospholipase-like"/>
    <property type="match status" value="1"/>
</dbReference>
<dbReference type="EMBL" id="RIBZ01000809">
    <property type="protein sequence ID" value="RNF88096.1"/>
    <property type="molecule type" value="Genomic_DNA"/>
</dbReference>
<proteinExistence type="predicted"/>
<dbReference type="PANTHER" id="PTHR42681:SF1">
    <property type="entry name" value="MALONYL-COA-ACYL CARRIER PROTEIN TRANSACYLASE, MITOCHONDRIAL"/>
    <property type="match status" value="1"/>
</dbReference>
<dbReference type="PANTHER" id="PTHR42681">
    <property type="entry name" value="MALONYL-COA-ACYL CARRIER PROTEIN TRANSACYLASE, MITOCHONDRIAL"/>
    <property type="match status" value="1"/>
</dbReference>
<evidence type="ECO:0000313" key="7">
    <source>
        <dbReference type="Proteomes" id="UP000275401"/>
    </source>
</evidence>
<dbReference type="EC" id="2.3.1.39" evidence="1"/>
<evidence type="ECO:0000256" key="2">
    <source>
        <dbReference type="ARBA" id="ARBA00022679"/>
    </source>
</evidence>
<dbReference type="InterPro" id="IPR014043">
    <property type="entry name" value="Acyl_transferase_dom"/>
</dbReference>
<reference evidence="6 7" key="1">
    <citation type="submission" date="2018-11" db="EMBL/GenBank/DDBJ databases">
        <title>The Potential of Streptomyces as Biocontrol Agents against the Tomato grey mould, Botrytis cinerea (Gray mold) Frontiers in Microbiology.</title>
        <authorList>
            <person name="Li D."/>
        </authorList>
    </citation>
    <scope>NUCLEOTIDE SEQUENCE [LARGE SCALE GENOMIC DNA]</scope>
    <source>
        <strain evidence="6 7">NEAU-LD23</strain>
    </source>
</reference>